<name>A0AAJ4E6Y9_PSESX</name>
<dbReference type="Pfam" id="PF02586">
    <property type="entry name" value="SRAP"/>
    <property type="match status" value="1"/>
</dbReference>
<dbReference type="Gene3D" id="3.90.1680.10">
    <property type="entry name" value="SOS response associated peptidase-like"/>
    <property type="match status" value="1"/>
</dbReference>
<sequence>MFFAALAQVHPGLAPLEGDGFVMITVVSDQGIVDIHNRRPLVLSPELAREWTDTATDTARAAEIARECCTPVDEFEWYKVGKAVGNVRNQGQDLIRPDSDAA</sequence>
<evidence type="ECO:0000313" key="2">
    <source>
        <dbReference type="Proteomes" id="UP000464688"/>
    </source>
</evidence>
<organism evidence="1 2">
    <name type="scientific">Pseudomonas syringae UB303</name>
    <dbReference type="NCBI Taxonomy" id="1357287"/>
    <lineage>
        <taxon>Bacteria</taxon>
        <taxon>Pseudomonadati</taxon>
        <taxon>Pseudomonadota</taxon>
        <taxon>Gammaproteobacteria</taxon>
        <taxon>Pseudomonadales</taxon>
        <taxon>Pseudomonadaceae</taxon>
        <taxon>Pseudomonas</taxon>
        <taxon>Pseudomonas syringae</taxon>
    </lineage>
</organism>
<dbReference type="SUPFAM" id="SSF143081">
    <property type="entry name" value="BB1717-like"/>
    <property type="match status" value="1"/>
</dbReference>
<dbReference type="Proteomes" id="UP000464688">
    <property type="component" value="Chromosome"/>
</dbReference>
<dbReference type="InterPro" id="IPR003738">
    <property type="entry name" value="SRAP"/>
</dbReference>
<evidence type="ECO:0000313" key="1">
    <source>
        <dbReference type="EMBL" id="QHF10333.1"/>
    </source>
</evidence>
<dbReference type="AlphaFoldDB" id="A0AAJ4E6Y9"/>
<dbReference type="InterPro" id="IPR036590">
    <property type="entry name" value="SRAP-like"/>
</dbReference>
<dbReference type="GO" id="GO:0106300">
    <property type="term" value="P:protein-DNA covalent cross-linking repair"/>
    <property type="evidence" value="ECO:0007669"/>
    <property type="project" value="InterPro"/>
</dbReference>
<proteinExistence type="predicted"/>
<gene>
    <name evidence="1" type="ORF">N026_23900</name>
</gene>
<dbReference type="EMBL" id="CP047267">
    <property type="protein sequence ID" value="QHF10333.1"/>
    <property type="molecule type" value="Genomic_DNA"/>
</dbReference>
<evidence type="ECO:0008006" key="3">
    <source>
        <dbReference type="Google" id="ProtNLM"/>
    </source>
</evidence>
<protein>
    <recommendedName>
        <fullName evidence="3">Abasic site processing protein</fullName>
    </recommendedName>
</protein>
<reference evidence="1 2" key="1">
    <citation type="journal article" date="2014" name="Genome Announc.">
        <title>Draft Genome Sequences of a Phylogenetically Diverse Suite of Pseudomonas syringae Strains from Multiple Source Populations.</title>
        <authorList>
            <person name="Baltrus D.A."/>
            <person name="Yourstone S."/>
            <person name="Lind A."/>
            <person name="Guilbaud C."/>
            <person name="Sands D.C."/>
            <person name="Jones C.D."/>
            <person name="Morris C.E."/>
            <person name="Dangl J.L."/>
        </authorList>
    </citation>
    <scope>NUCLEOTIDE SEQUENCE [LARGE SCALE GENOMIC DNA]</scope>
    <source>
        <strain evidence="1 2">UB303</strain>
    </source>
</reference>
<dbReference type="GO" id="GO:0003697">
    <property type="term" value="F:single-stranded DNA binding"/>
    <property type="evidence" value="ECO:0007669"/>
    <property type="project" value="InterPro"/>
</dbReference>
<accession>A0AAJ4E6Y9</accession>